<dbReference type="Pfam" id="PF00668">
    <property type="entry name" value="Condensation"/>
    <property type="match status" value="1"/>
</dbReference>
<feature type="domain" description="Carrier" evidence="4">
    <location>
        <begin position="77"/>
        <end position="151"/>
    </location>
</feature>
<evidence type="ECO:0000256" key="2">
    <source>
        <dbReference type="ARBA" id="ARBA00022450"/>
    </source>
</evidence>
<dbReference type="Pfam" id="PF13193">
    <property type="entry name" value="AMP-binding_C"/>
    <property type="match status" value="1"/>
</dbReference>
<accession>A0A369UJF8</accession>
<dbReference type="Gene3D" id="3.30.300.30">
    <property type="match status" value="1"/>
</dbReference>
<dbReference type="PANTHER" id="PTHR45398">
    <property type="match status" value="1"/>
</dbReference>
<dbReference type="PROSITE" id="PS50075">
    <property type="entry name" value="CARRIER"/>
    <property type="match status" value="1"/>
</dbReference>
<dbReference type="NCBIfam" id="TIGR01720">
    <property type="entry name" value="NRPS-para261"/>
    <property type="match status" value="1"/>
</dbReference>
<dbReference type="SUPFAM" id="SSF47336">
    <property type="entry name" value="ACP-like"/>
    <property type="match status" value="1"/>
</dbReference>
<comment type="cofactor">
    <cofactor evidence="1">
        <name>pantetheine 4'-phosphate</name>
        <dbReference type="ChEBI" id="CHEBI:47942"/>
    </cofactor>
</comment>
<evidence type="ECO:0000256" key="1">
    <source>
        <dbReference type="ARBA" id="ARBA00001957"/>
    </source>
</evidence>
<comment type="caution">
    <text evidence="5">The sequence shown here is derived from an EMBL/GenBank/DDBJ whole genome shotgun (WGS) entry which is preliminary data.</text>
</comment>
<dbReference type="InterPro" id="IPR023213">
    <property type="entry name" value="CAT-like_dom_sf"/>
</dbReference>
<dbReference type="InterPro" id="IPR010060">
    <property type="entry name" value="NRPS_synth"/>
</dbReference>
<dbReference type="InterPro" id="IPR025110">
    <property type="entry name" value="AMP-bd_C"/>
</dbReference>
<dbReference type="AlphaFoldDB" id="A0A369UJF8"/>
<dbReference type="Pfam" id="PF00550">
    <property type="entry name" value="PP-binding"/>
    <property type="match status" value="1"/>
</dbReference>
<dbReference type="SUPFAM" id="SSF56801">
    <property type="entry name" value="Acetyl-CoA synthetase-like"/>
    <property type="match status" value="1"/>
</dbReference>
<dbReference type="Proteomes" id="UP000253782">
    <property type="component" value="Unassembled WGS sequence"/>
</dbReference>
<dbReference type="InterPro" id="IPR009081">
    <property type="entry name" value="PP-bd_ACP"/>
</dbReference>
<dbReference type="SUPFAM" id="SSF52777">
    <property type="entry name" value="CoA-dependent acyltransferases"/>
    <property type="match status" value="2"/>
</dbReference>
<dbReference type="Gene3D" id="3.30.559.30">
    <property type="entry name" value="Nonribosomal peptide synthetase, condensation domain"/>
    <property type="match status" value="1"/>
</dbReference>
<evidence type="ECO:0000256" key="3">
    <source>
        <dbReference type="ARBA" id="ARBA00022553"/>
    </source>
</evidence>
<dbReference type="EMBL" id="QQAH01000036">
    <property type="protein sequence ID" value="RDD79720.1"/>
    <property type="molecule type" value="Genomic_DNA"/>
</dbReference>
<dbReference type="RefSeq" id="WP_225428132.1">
    <property type="nucleotide sequence ID" value="NZ_JBHSPE010000014.1"/>
</dbReference>
<dbReference type="Gene3D" id="3.30.559.10">
    <property type="entry name" value="Chloramphenicol acetyltransferase-like domain"/>
    <property type="match status" value="1"/>
</dbReference>
<dbReference type="GO" id="GO:0003824">
    <property type="term" value="F:catalytic activity"/>
    <property type="evidence" value="ECO:0007669"/>
    <property type="project" value="InterPro"/>
</dbReference>
<dbReference type="InterPro" id="IPR006162">
    <property type="entry name" value="Ppantetheine_attach_site"/>
</dbReference>
<protein>
    <submittedName>
        <fullName evidence="5">Non-ribosomal peptide synthetase</fullName>
    </submittedName>
</protein>
<dbReference type="Gene3D" id="1.10.1200.10">
    <property type="entry name" value="ACP-like"/>
    <property type="match status" value="1"/>
</dbReference>
<dbReference type="InterPro" id="IPR045851">
    <property type="entry name" value="AMP-bd_C_sf"/>
</dbReference>
<keyword evidence="2" id="KW-0596">Phosphopantetheine</keyword>
<organism evidence="5 6">
    <name type="scientific">Dyella tabacisoli</name>
    <dbReference type="NCBI Taxonomy" id="2282381"/>
    <lineage>
        <taxon>Bacteria</taxon>
        <taxon>Pseudomonadati</taxon>
        <taxon>Pseudomonadota</taxon>
        <taxon>Gammaproteobacteria</taxon>
        <taxon>Lysobacterales</taxon>
        <taxon>Rhodanobacteraceae</taxon>
        <taxon>Dyella</taxon>
    </lineage>
</organism>
<evidence type="ECO:0000259" key="4">
    <source>
        <dbReference type="PROSITE" id="PS50075"/>
    </source>
</evidence>
<reference evidence="5 6" key="1">
    <citation type="submission" date="2018-07" db="EMBL/GenBank/DDBJ databases">
        <title>Dyella tabacisoli L4-6T, whole genome shotgun sequence.</title>
        <authorList>
            <person name="Zhou X.-K."/>
            <person name="Li W.-J."/>
            <person name="Duan Y.-Q."/>
        </authorList>
    </citation>
    <scope>NUCLEOTIDE SEQUENCE [LARGE SCALE GENOMIC DNA]</scope>
    <source>
        <strain evidence="5 6">L4-6</strain>
    </source>
</reference>
<dbReference type="PROSITE" id="PS00012">
    <property type="entry name" value="PHOSPHOPANTETHEINE"/>
    <property type="match status" value="1"/>
</dbReference>
<dbReference type="PANTHER" id="PTHR45398:SF1">
    <property type="entry name" value="ENZYME, PUTATIVE (JCVI)-RELATED"/>
    <property type="match status" value="1"/>
</dbReference>
<evidence type="ECO:0000313" key="6">
    <source>
        <dbReference type="Proteomes" id="UP000253782"/>
    </source>
</evidence>
<dbReference type="FunFam" id="1.10.1200.10:FF:000005">
    <property type="entry name" value="Nonribosomal peptide synthetase 1"/>
    <property type="match status" value="1"/>
</dbReference>
<sequence length="656" mass="71165">AAREDHLGHKQLVGYAVPQDGYALDAAALRRTLAELLPDYMVPVTVVLLPALPLSPNGKLDRAALPAADFNREPLREPRNPQEAALAALFAEVLGIEQIGIDDSFFELGGDSIRSIQLVSRARLAGWLIKPRDVFQHKTVEALALVAVPAVDAATDALDIASGPLRATPIMQWFLEHGGAGIQTFHQNVLLRSPAELTLDSLIASLQVLLDHHDLLRLRLSRSANHPAGEMIVLPEGSVDAASCVARVDAHGMDSTALRQAIATHTDAAQQRLAPYDGKMLQAVWFDAGDGQQGRLLLLLHHLVVDGVSWRIVLPDLAGAWQALHAGRPAVRPAKSSSFRLWADKLAAEATSERRQAEWPLWKRMLEGADPQLAPHRLDPQLDRVQNSGQLQLRLPVAVTEALLGRVPSALNGRINDVLLTAFGLALADWRKQRGQAGPCVRIDLEGHGREDIFDGVDLSRTVGWFTSVFPISVELGDFDVPRALAGHADLGRAFKQFKEQLHALPDHGLGFGLLRHLNPTTAATLSAYADAQVSFNYLGRFEASDQQAWTMADEADRLGSGSDGAMPLTHAIALNALAEESVDGPCLVANWSWAARLFNHDDIADLAQGWFRALEALVTFAQSSQAGGFTPSDVPLLSINQADIEYLESLYASRH</sequence>
<feature type="non-terminal residue" evidence="5">
    <location>
        <position position="1"/>
    </location>
</feature>
<gene>
    <name evidence="5" type="ORF">DVJ77_20915</name>
</gene>
<dbReference type="InterPro" id="IPR036736">
    <property type="entry name" value="ACP-like_sf"/>
</dbReference>
<dbReference type="InterPro" id="IPR001242">
    <property type="entry name" value="Condensation_dom"/>
</dbReference>
<evidence type="ECO:0000313" key="5">
    <source>
        <dbReference type="EMBL" id="RDD79720.1"/>
    </source>
</evidence>
<name>A0A369UJF8_9GAMM</name>
<keyword evidence="6" id="KW-1185">Reference proteome</keyword>
<keyword evidence="3" id="KW-0597">Phosphoprotein</keyword>
<proteinExistence type="predicted"/>